<keyword evidence="15" id="KW-1185">Reference proteome</keyword>
<feature type="coiled-coil region" evidence="14">
    <location>
        <begin position="214"/>
        <end position="275"/>
    </location>
</feature>
<keyword evidence="9" id="KW-0131">Cell cycle</keyword>
<keyword evidence="4" id="KW-0689">Ribosomal protein</keyword>
<evidence type="ECO:0000256" key="9">
    <source>
        <dbReference type="ARBA" id="ARBA00023306"/>
    </source>
</evidence>
<accession>A0A6J1STZ3</accession>
<dbReference type="PANTHER" id="PTHR31761">
    <property type="entry name" value="GROWTH ARREST AND DNA DAMAGE-INDUCIBLE PROTEINS-INTERACTING PROTEIN 1 GADD45GIP1"/>
    <property type="match status" value="1"/>
</dbReference>
<dbReference type="AlphaFoldDB" id="A0A6J1STZ3"/>
<evidence type="ECO:0000256" key="13">
    <source>
        <dbReference type="ARBA" id="ARBA00060144"/>
    </source>
</evidence>
<evidence type="ECO:0000256" key="2">
    <source>
        <dbReference type="ARBA" id="ARBA00004173"/>
    </source>
</evidence>
<keyword evidence="5 14" id="KW-0175">Coiled coil</keyword>
<dbReference type="KEGG" id="foc:113210776"/>
<dbReference type="GO" id="GO:1990904">
    <property type="term" value="C:ribonucleoprotein complex"/>
    <property type="evidence" value="ECO:0007669"/>
    <property type="project" value="UniProtKB-KW"/>
</dbReference>
<keyword evidence="8" id="KW-0687">Ribonucleoprotein</keyword>
<dbReference type="CTD" id="40395"/>
<evidence type="ECO:0000256" key="11">
    <source>
        <dbReference type="ARBA" id="ARBA00035184"/>
    </source>
</evidence>
<evidence type="ECO:0000256" key="10">
    <source>
        <dbReference type="ARBA" id="ARBA00030700"/>
    </source>
</evidence>
<comment type="similarity">
    <text evidence="3">Belongs to the mitochondrion-specific ribosomal protein mL64 family.</text>
</comment>
<dbReference type="InterPro" id="IPR043035">
    <property type="entry name" value="Ribosomal_mL64_sf"/>
</dbReference>
<dbReference type="PANTHER" id="PTHR31761:SF1">
    <property type="entry name" value="LARGE RIBOSOMAL SUBUNIT PROTEIN ML64"/>
    <property type="match status" value="1"/>
</dbReference>
<dbReference type="Pfam" id="PF10147">
    <property type="entry name" value="CR6_interact"/>
    <property type="match status" value="1"/>
</dbReference>
<reference evidence="16" key="1">
    <citation type="submission" date="2025-08" db="UniProtKB">
        <authorList>
            <consortium name="RefSeq"/>
        </authorList>
    </citation>
    <scope>IDENTIFICATION</scope>
    <source>
        <tissue evidence="16">Whole organism</tissue>
    </source>
</reference>
<proteinExistence type="inferred from homology"/>
<dbReference type="RefSeq" id="XP_026284749.1">
    <property type="nucleotide sequence ID" value="XM_026428964.2"/>
</dbReference>
<dbReference type="GO" id="GO:0005840">
    <property type="term" value="C:ribosome"/>
    <property type="evidence" value="ECO:0007669"/>
    <property type="project" value="UniProtKB-KW"/>
</dbReference>
<keyword evidence="7" id="KW-0539">Nucleus</keyword>
<protein>
    <recommendedName>
        <fullName evidence="11">Large ribosomal subunit protein mL64</fullName>
    </recommendedName>
    <alternativeName>
        <fullName evidence="10">39S ribosomal protein L59, mitochondrial</fullName>
    </alternativeName>
    <alternativeName>
        <fullName evidence="12">Growth arrest and DNA damage-inducible proteins-interacting protein 1</fullName>
    </alternativeName>
</protein>
<comment type="subcellular location">
    <subcellularLocation>
        <location evidence="2">Mitochondrion</location>
    </subcellularLocation>
    <subcellularLocation>
        <location evidence="1">Nucleus</location>
    </subcellularLocation>
</comment>
<evidence type="ECO:0000256" key="8">
    <source>
        <dbReference type="ARBA" id="ARBA00023274"/>
    </source>
</evidence>
<evidence type="ECO:0000313" key="15">
    <source>
        <dbReference type="Proteomes" id="UP000504606"/>
    </source>
</evidence>
<evidence type="ECO:0000256" key="12">
    <source>
        <dbReference type="ARBA" id="ARBA00035485"/>
    </source>
</evidence>
<comment type="function">
    <text evidence="13">Acts as a negative regulator of G1 to S cell cycle phase progression by inhibiting cyclin-dependent kinases. Inhibitory effects are additive with GADD45 proteins but also occur in the absence of GADD45 proteins. Acts as a repressor of the orphan nuclear receptor NR4A1 by inhibiting AB domain-mediated transcriptional activity. May be involved in the hormone-mediated regulation of NR4A1 transcriptional activity. May play a role in mitochondrial protein synthesis.</text>
</comment>
<gene>
    <name evidence="16" type="primary">LOC113210776</name>
</gene>
<evidence type="ECO:0000256" key="3">
    <source>
        <dbReference type="ARBA" id="ARBA00005421"/>
    </source>
</evidence>
<dbReference type="OrthoDB" id="6247992at2759"/>
<dbReference type="Gene3D" id="6.10.280.120">
    <property type="entry name" value="Growth arrest and DNA-damage-inducible proteins-interacting protein 1"/>
    <property type="match status" value="1"/>
</dbReference>
<dbReference type="GO" id="GO:0005634">
    <property type="term" value="C:nucleus"/>
    <property type="evidence" value="ECO:0007669"/>
    <property type="project" value="UniProtKB-SubCell"/>
</dbReference>
<dbReference type="GO" id="GO:0005739">
    <property type="term" value="C:mitochondrion"/>
    <property type="evidence" value="ECO:0007669"/>
    <property type="project" value="UniProtKB-SubCell"/>
</dbReference>
<organism evidence="15 16">
    <name type="scientific">Frankliniella occidentalis</name>
    <name type="common">Western flower thrips</name>
    <name type="synonym">Euthrips occidentalis</name>
    <dbReference type="NCBI Taxonomy" id="133901"/>
    <lineage>
        <taxon>Eukaryota</taxon>
        <taxon>Metazoa</taxon>
        <taxon>Ecdysozoa</taxon>
        <taxon>Arthropoda</taxon>
        <taxon>Hexapoda</taxon>
        <taxon>Insecta</taxon>
        <taxon>Pterygota</taxon>
        <taxon>Neoptera</taxon>
        <taxon>Paraneoptera</taxon>
        <taxon>Thysanoptera</taxon>
        <taxon>Terebrantia</taxon>
        <taxon>Thripoidea</taxon>
        <taxon>Thripidae</taxon>
        <taxon>Frankliniella</taxon>
    </lineage>
</organism>
<dbReference type="Proteomes" id="UP000504606">
    <property type="component" value="Unplaced"/>
</dbReference>
<evidence type="ECO:0000313" key="16">
    <source>
        <dbReference type="RefSeq" id="XP_026284749.1"/>
    </source>
</evidence>
<name>A0A6J1STZ3_FRAOC</name>
<evidence type="ECO:0000256" key="5">
    <source>
        <dbReference type="ARBA" id="ARBA00023054"/>
    </source>
</evidence>
<evidence type="ECO:0000256" key="4">
    <source>
        <dbReference type="ARBA" id="ARBA00022980"/>
    </source>
</evidence>
<dbReference type="GeneID" id="113210776"/>
<evidence type="ECO:0000256" key="14">
    <source>
        <dbReference type="SAM" id="Coils"/>
    </source>
</evidence>
<dbReference type="InterPro" id="IPR018472">
    <property type="entry name" value="Ribosomal_mL64"/>
</dbReference>
<keyword evidence="6" id="KW-0496">Mitochondrion</keyword>
<evidence type="ECO:0000256" key="6">
    <source>
        <dbReference type="ARBA" id="ARBA00023128"/>
    </source>
</evidence>
<sequence length="279" mass="32774">MAQLSCITRLLPTTSLESRRIFAAGICRPSASSFGLYRGVKTAATPAEEPSTEENNRLEEEARIQKIRDISGLRPSHRNIAHHIVPMEEKTMPIHYTVRYNKRMFGRYGYASGVSPSLCWPTKQELDDKKEYERVAYPYTILEVAKREKLKKEEKERILFERDAKVAANVESMQKLKEEYLHKKEIKRQEAEAAQAFRTRLIEEVRLHFNYTVNERDEQFKLELKERAKQLREKGKQEKKLQKKEKLALDKAARFEEQKRRLKEAEEAMKLSKQSAKDD</sequence>
<evidence type="ECO:0000256" key="7">
    <source>
        <dbReference type="ARBA" id="ARBA00023242"/>
    </source>
</evidence>
<evidence type="ECO:0000256" key="1">
    <source>
        <dbReference type="ARBA" id="ARBA00004123"/>
    </source>
</evidence>